<comment type="caution">
    <text evidence="1">The sequence shown here is derived from an EMBL/GenBank/DDBJ whole genome shotgun (WGS) entry which is preliminary data.</text>
</comment>
<evidence type="ECO:0000313" key="1">
    <source>
        <dbReference type="EMBL" id="PCS21221.1"/>
    </source>
</evidence>
<proteinExistence type="predicted"/>
<accession>A0A2A5SZA2</accession>
<protein>
    <submittedName>
        <fullName evidence="1">Mobile element protein</fullName>
    </submittedName>
</protein>
<evidence type="ECO:0000313" key="2">
    <source>
        <dbReference type="Proteomes" id="UP000219020"/>
    </source>
</evidence>
<name>A0A2A5SZA2_9GAMM</name>
<reference evidence="2" key="1">
    <citation type="submission" date="2017-04" db="EMBL/GenBank/DDBJ databases">
        <title>Genome evolution of the luminous symbionts of deep sea anglerfish.</title>
        <authorList>
            <person name="Hendry T.A."/>
        </authorList>
    </citation>
    <scope>NUCLEOTIDE SEQUENCE [LARGE SCALE GENOMIC DNA]</scope>
</reference>
<dbReference type="EMBL" id="NBYY01000036">
    <property type="protein sequence ID" value="PCS21221.1"/>
    <property type="molecule type" value="Genomic_DNA"/>
</dbReference>
<organism evidence="1 2">
    <name type="scientific">Candidatus Enterovibrio escicola</name>
    <dbReference type="NCBI Taxonomy" id="1927127"/>
    <lineage>
        <taxon>Bacteria</taxon>
        <taxon>Pseudomonadati</taxon>
        <taxon>Pseudomonadota</taxon>
        <taxon>Gammaproteobacteria</taxon>
        <taxon>Vibrionales</taxon>
        <taxon>Vibrionaceae</taxon>
        <taxon>Enterovibrio</taxon>
    </lineage>
</organism>
<dbReference type="Proteomes" id="UP000219020">
    <property type="component" value="Unassembled WGS sequence"/>
</dbReference>
<keyword evidence="2" id="KW-1185">Reference proteome</keyword>
<gene>
    <name evidence="1" type="ORF">BTN49_3109</name>
</gene>
<sequence length="61" mass="7511">MMTIVIAFHQSRYRDFKTYYIHFVCRYRTVRQSRQGLPSLIRLGYKFITTSEFLNIRFLKV</sequence>
<dbReference type="AlphaFoldDB" id="A0A2A5SZA2"/>